<dbReference type="AlphaFoldDB" id="W1N9L8"/>
<dbReference type="KEGG" id="hhu:AR456_13860"/>
<dbReference type="SUPFAM" id="SSF54593">
    <property type="entry name" value="Glyoxalase/Bleomycin resistance protein/Dihydroxybiphenyl dioxygenase"/>
    <property type="match status" value="1"/>
</dbReference>
<dbReference type="PANTHER" id="PTHR33990:SF1">
    <property type="entry name" value="PROTEIN YJDN"/>
    <property type="match status" value="1"/>
</dbReference>
<organism evidence="2 3">
    <name type="scientific">Halomonas huangheensis</name>
    <dbReference type="NCBI Taxonomy" id="1178482"/>
    <lineage>
        <taxon>Bacteria</taxon>
        <taxon>Pseudomonadati</taxon>
        <taxon>Pseudomonadota</taxon>
        <taxon>Gammaproteobacteria</taxon>
        <taxon>Oceanospirillales</taxon>
        <taxon>Halomonadaceae</taxon>
        <taxon>Halomonas</taxon>
    </lineage>
</organism>
<feature type="domain" description="PhnB-like" evidence="1">
    <location>
        <begin position="5"/>
        <end position="133"/>
    </location>
</feature>
<dbReference type="PANTHER" id="PTHR33990">
    <property type="entry name" value="PROTEIN YJDN-RELATED"/>
    <property type="match status" value="1"/>
</dbReference>
<dbReference type="InterPro" id="IPR029068">
    <property type="entry name" value="Glyas_Bleomycin-R_OHBP_Dase"/>
</dbReference>
<dbReference type="RefSeq" id="WP_021818774.1">
    <property type="nucleotide sequence ID" value="NZ_AVBC01000023.1"/>
</dbReference>
<evidence type="ECO:0000259" key="1">
    <source>
        <dbReference type="Pfam" id="PF06983"/>
    </source>
</evidence>
<dbReference type="InterPro" id="IPR028973">
    <property type="entry name" value="PhnB-like"/>
</dbReference>
<accession>W1N9L8</accession>
<name>W1N9L8_9GAMM</name>
<dbReference type="eggNOG" id="COG2764">
    <property type="taxonomic scope" value="Bacteria"/>
</dbReference>
<protein>
    <recommendedName>
        <fullName evidence="1">PhnB-like domain-containing protein</fullName>
    </recommendedName>
</protein>
<comment type="caution">
    <text evidence="2">The sequence shown here is derived from an EMBL/GenBank/DDBJ whole genome shotgun (WGS) entry which is preliminary data.</text>
</comment>
<dbReference type="Gene3D" id="3.10.180.10">
    <property type="entry name" value="2,3-Dihydroxybiphenyl 1,2-Dioxygenase, domain 1"/>
    <property type="match status" value="1"/>
</dbReference>
<dbReference type="Pfam" id="PF06983">
    <property type="entry name" value="3-dmu-9_3-mt"/>
    <property type="match status" value="1"/>
</dbReference>
<keyword evidence="3" id="KW-1185">Reference proteome</keyword>
<dbReference type="Proteomes" id="UP000019113">
    <property type="component" value="Unassembled WGS sequence"/>
</dbReference>
<dbReference type="PATRIC" id="fig|1178482.3.peg.1818"/>
<evidence type="ECO:0000313" key="3">
    <source>
        <dbReference type="Proteomes" id="UP000019113"/>
    </source>
</evidence>
<evidence type="ECO:0000313" key="2">
    <source>
        <dbReference type="EMBL" id="ERL51625.1"/>
    </source>
</evidence>
<dbReference type="STRING" id="1178482.AR456_13860"/>
<proteinExistence type="predicted"/>
<gene>
    <name evidence="2" type="ORF">BJB45_13295</name>
</gene>
<dbReference type="EMBL" id="AVBC01000023">
    <property type="protein sequence ID" value="ERL51625.1"/>
    <property type="molecule type" value="Genomic_DNA"/>
</dbReference>
<dbReference type="CDD" id="cd06588">
    <property type="entry name" value="PhnB_like"/>
    <property type="match status" value="1"/>
</dbReference>
<sequence>MNLNMSPYLSFDGRCEEALRFYAELMGGEMGAVMRYADAPEDSCMPEGMAPSPDAVMHAEVNMPWGLMMGADSPFHEKPQGISLTLAADSIADAERLYEALKEGGEVKMPLEQTFFALRFAAVVDRFGIPWQIYHGEEMAS</sequence>
<reference evidence="2 3" key="1">
    <citation type="submission" date="2013-08" db="EMBL/GenBank/DDBJ databases">
        <title>draft genome of Halomonas huanghegensis, strain BJGMM-B45T.</title>
        <authorList>
            <person name="Miao C."/>
            <person name="Wan Y."/>
            <person name="Jin W."/>
        </authorList>
    </citation>
    <scope>NUCLEOTIDE SEQUENCE [LARGE SCALE GENOMIC DNA]</scope>
    <source>
        <strain evidence="2 3">BJGMM-B45</strain>
    </source>
</reference>